<dbReference type="GO" id="GO:0004177">
    <property type="term" value="F:aminopeptidase activity"/>
    <property type="evidence" value="ECO:0007669"/>
    <property type="project" value="UniProtKB-UniRule"/>
</dbReference>
<dbReference type="PANTHER" id="PTHR32481:SF7">
    <property type="entry name" value="AMINOPEPTIDASE YHFE-RELATED"/>
    <property type="match status" value="1"/>
</dbReference>
<evidence type="ECO:0000256" key="1">
    <source>
        <dbReference type="ARBA" id="ARBA00006272"/>
    </source>
</evidence>
<gene>
    <name evidence="9" type="ORF">DEIPH_ctg004orf0050</name>
</gene>
<dbReference type="STRING" id="1476583.DEIPH_ctg004orf0050"/>
<proteinExistence type="inferred from homology"/>
<dbReference type="PATRIC" id="fig|1476583.3.peg.214"/>
<comment type="similarity">
    <text evidence="1 6">Belongs to the peptidase M42 family.</text>
</comment>
<sequence>MMPGMTVPPVPTSAALSTGFDLAFTTTLLLRLLNTPSPTGFTDAAVRLLEGELDALGLSHTRSKKGALTWEVAGTAASPHTTFSGHVDTLGAMVKEIKENGRLRLAMLGGYDWATIEGAYVQVHPQAGGVLTGTVVNTHQSTHVHGPALRDLKREQAVMEVRLDASTTSDAGTRALGLEVGDFVSFEPRAVLTDAGYLKSRHLDNKAAVAIFLGVTRALLGQPPVHTVAFHVTTYEEVGHGAATGIPAHTDELIAVDMAAVGEGQTSSEHHVTLCVADSGGPYDHALGNRLRAAARRAGLDLKVDLYPYYASDGTAAWRAGGDYPVALIGPGVDASHAYERTHLDALRATAELMLAHVRQG</sequence>
<evidence type="ECO:0000313" key="10">
    <source>
        <dbReference type="Proteomes" id="UP000020492"/>
    </source>
</evidence>
<dbReference type="SUPFAM" id="SSF101821">
    <property type="entry name" value="Aminopeptidase/glucanase lid domain"/>
    <property type="match status" value="1"/>
</dbReference>
<protein>
    <submittedName>
        <fullName evidence="9">Peptidase M42</fullName>
    </submittedName>
</protein>
<dbReference type="InterPro" id="IPR023367">
    <property type="entry name" value="Peptidase_M42_dom2"/>
</dbReference>
<keyword evidence="2" id="KW-0031">Aminopeptidase</keyword>
<dbReference type="PIRSF" id="PIRSF001123">
    <property type="entry name" value="PepA_GA"/>
    <property type="match status" value="1"/>
</dbReference>
<name>A0A016QUM1_9DEIO</name>
<keyword evidence="4 8" id="KW-0479">Metal-binding</keyword>
<evidence type="ECO:0000256" key="8">
    <source>
        <dbReference type="PIRSR" id="PIRSR001123-2"/>
    </source>
</evidence>
<evidence type="ECO:0000256" key="7">
    <source>
        <dbReference type="PIRSR" id="PIRSR001123-1"/>
    </source>
</evidence>
<dbReference type="InterPro" id="IPR008007">
    <property type="entry name" value="Peptidase_M42"/>
</dbReference>
<feature type="active site" description="Proton acceptor" evidence="7">
    <location>
        <position position="236"/>
    </location>
</feature>
<feature type="binding site" evidence="8">
    <location>
        <position position="204"/>
    </location>
    <ligand>
        <name>Zn(2+)</name>
        <dbReference type="ChEBI" id="CHEBI:29105"/>
        <label>2</label>
    </ligand>
</feature>
<organism evidence="9 10">
    <name type="scientific">Deinococcus phoenicis</name>
    <dbReference type="NCBI Taxonomy" id="1476583"/>
    <lineage>
        <taxon>Bacteria</taxon>
        <taxon>Thermotogati</taxon>
        <taxon>Deinococcota</taxon>
        <taxon>Deinococci</taxon>
        <taxon>Deinococcales</taxon>
        <taxon>Deinococcaceae</taxon>
        <taxon>Deinococcus</taxon>
    </lineage>
</organism>
<dbReference type="eggNOG" id="COG1363">
    <property type="taxonomic scope" value="Bacteria"/>
</dbReference>
<dbReference type="Gene3D" id="3.40.630.10">
    <property type="entry name" value="Zn peptidases"/>
    <property type="match status" value="1"/>
</dbReference>
<dbReference type="EMBL" id="JHAC01000004">
    <property type="protein sequence ID" value="EYB69542.1"/>
    <property type="molecule type" value="Genomic_DNA"/>
</dbReference>
<dbReference type="Gene3D" id="2.40.30.40">
    <property type="entry name" value="Peptidase M42, domain 2"/>
    <property type="match status" value="1"/>
</dbReference>
<feature type="binding site" evidence="8">
    <location>
        <position position="86"/>
    </location>
    <ligand>
        <name>Zn(2+)</name>
        <dbReference type="ChEBI" id="CHEBI:29105"/>
        <label>1</label>
    </ligand>
</feature>
<dbReference type="GO" id="GO:0046872">
    <property type="term" value="F:metal ion binding"/>
    <property type="evidence" value="ECO:0007669"/>
    <property type="project" value="UniProtKB-UniRule"/>
</dbReference>
<evidence type="ECO:0000256" key="2">
    <source>
        <dbReference type="ARBA" id="ARBA00022438"/>
    </source>
</evidence>
<evidence type="ECO:0000256" key="3">
    <source>
        <dbReference type="ARBA" id="ARBA00022670"/>
    </source>
</evidence>
<accession>A0A016QUM1</accession>
<feature type="binding site" evidence="8">
    <location>
        <position position="204"/>
    </location>
    <ligand>
        <name>Zn(2+)</name>
        <dbReference type="ChEBI" id="CHEBI:29105"/>
        <label>1</label>
    </ligand>
</feature>
<evidence type="ECO:0000313" key="9">
    <source>
        <dbReference type="EMBL" id="EYB69542.1"/>
    </source>
</evidence>
<dbReference type="CDD" id="cd05657">
    <property type="entry name" value="M42_glucanase_like"/>
    <property type="match status" value="1"/>
</dbReference>
<dbReference type="Proteomes" id="UP000020492">
    <property type="component" value="Unassembled WGS sequence"/>
</dbReference>
<dbReference type="PANTHER" id="PTHR32481">
    <property type="entry name" value="AMINOPEPTIDASE"/>
    <property type="match status" value="1"/>
</dbReference>
<keyword evidence="5" id="KW-0378">Hydrolase</keyword>
<evidence type="ECO:0000256" key="5">
    <source>
        <dbReference type="ARBA" id="ARBA00022801"/>
    </source>
</evidence>
<keyword evidence="10" id="KW-1185">Reference proteome</keyword>
<evidence type="ECO:0000256" key="6">
    <source>
        <dbReference type="PIRNR" id="PIRNR001123"/>
    </source>
</evidence>
<dbReference type="InterPro" id="IPR051464">
    <property type="entry name" value="Peptidase_M42_aminopept"/>
</dbReference>
<keyword evidence="3" id="KW-0645">Protease</keyword>
<dbReference type="Pfam" id="PF05343">
    <property type="entry name" value="Peptidase_M42"/>
    <property type="match status" value="1"/>
</dbReference>
<reference evidence="9 10" key="1">
    <citation type="submission" date="2014-03" db="EMBL/GenBank/DDBJ databases">
        <title>Draft genome sequence of Deinococcus phoenicis 1P10ME.</title>
        <authorList>
            <person name="Stepanov V.G."/>
            <person name="Vaishampayan P."/>
            <person name="Venkateswaran K."/>
            <person name="Fox G.E."/>
        </authorList>
    </citation>
    <scope>NUCLEOTIDE SEQUENCE [LARGE SCALE GENOMIC DNA]</scope>
    <source>
        <strain evidence="9 10">1P10ME</strain>
    </source>
</reference>
<comment type="caution">
    <text evidence="9">The sequence shown here is derived from an EMBL/GenBank/DDBJ whole genome shotgun (WGS) entry which is preliminary data.</text>
</comment>
<feature type="binding site" evidence="8">
    <location>
        <position position="257"/>
    </location>
    <ligand>
        <name>Zn(2+)</name>
        <dbReference type="ChEBI" id="CHEBI:29105"/>
        <label>1</label>
    </ligand>
</feature>
<feature type="binding site" evidence="8">
    <location>
        <position position="237"/>
    </location>
    <ligand>
        <name>Zn(2+)</name>
        <dbReference type="ChEBI" id="CHEBI:29105"/>
        <label>2</label>
    </ligand>
</feature>
<evidence type="ECO:0000256" key="4">
    <source>
        <dbReference type="ARBA" id="ARBA00022723"/>
    </source>
</evidence>
<comment type="cofactor">
    <cofactor evidence="8">
        <name>a divalent metal cation</name>
        <dbReference type="ChEBI" id="CHEBI:60240"/>
    </cofactor>
    <text evidence="8">Binds 2 divalent metal cations per subunit.</text>
</comment>
<feature type="binding site" evidence="8">
    <location>
        <position position="337"/>
    </location>
    <ligand>
        <name>Zn(2+)</name>
        <dbReference type="ChEBI" id="CHEBI:29105"/>
        <label>2</label>
    </ligand>
</feature>
<dbReference type="SUPFAM" id="SSF53187">
    <property type="entry name" value="Zn-dependent exopeptidases"/>
    <property type="match status" value="1"/>
</dbReference>
<dbReference type="AlphaFoldDB" id="A0A016QUM1"/>
<dbReference type="GO" id="GO:0006508">
    <property type="term" value="P:proteolysis"/>
    <property type="evidence" value="ECO:0007669"/>
    <property type="project" value="UniProtKB-KW"/>
</dbReference>